<dbReference type="PROSITE" id="PS50991">
    <property type="entry name" value="PYR_CT"/>
    <property type="match status" value="1"/>
</dbReference>
<reference evidence="5" key="1">
    <citation type="submission" date="2023-03" db="EMBL/GenBank/DDBJ databases">
        <title>Andean soil-derived lignocellulolytic bacterial consortium as a source of novel taxa and putative plastic-active enzymes.</title>
        <authorList>
            <person name="Diaz-Garcia L."/>
            <person name="Chuvochina M."/>
            <person name="Feuerriegel G."/>
            <person name="Bunk B."/>
            <person name="Sproer C."/>
            <person name="Streit W.R."/>
            <person name="Rodriguez L.M."/>
            <person name="Overmann J."/>
            <person name="Jimenez D.J."/>
        </authorList>
    </citation>
    <scope>NUCLEOTIDE SEQUENCE</scope>
    <source>
        <strain evidence="5">MAG 833</strain>
    </source>
</reference>
<evidence type="ECO:0000256" key="2">
    <source>
        <dbReference type="ARBA" id="ARBA00022723"/>
    </source>
</evidence>
<dbReference type="InterPro" id="IPR013785">
    <property type="entry name" value="Aldolase_TIM"/>
</dbReference>
<feature type="domain" description="Pyruvate carboxyltransferase" evidence="4">
    <location>
        <begin position="1"/>
        <end position="269"/>
    </location>
</feature>
<dbReference type="GO" id="GO:0004419">
    <property type="term" value="F:hydroxymethylglutaryl-CoA lyase activity"/>
    <property type="evidence" value="ECO:0007669"/>
    <property type="project" value="TreeGrafter"/>
</dbReference>
<organism evidence="5 6">
    <name type="scientific">Candidatus Brevundimonas colombiensis</name>
    <dbReference type="NCBI Taxonomy" id="3121376"/>
    <lineage>
        <taxon>Bacteria</taxon>
        <taxon>Pseudomonadati</taxon>
        <taxon>Pseudomonadota</taxon>
        <taxon>Alphaproteobacteria</taxon>
        <taxon>Caulobacterales</taxon>
        <taxon>Caulobacteraceae</taxon>
        <taxon>Brevundimonas</taxon>
    </lineage>
</organism>
<dbReference type="SUPFAM" id="SSF51569">
    <property type="entry name" value="Aldolase"/>
    <property type="match status" value="1"/>
</dbReference>
<name>A0AAJ5X6T1_9CAUL</name>
<keyword evidence="3 5" id="KW-0456">Lyase</keyword>
<dbReference type="PANTHER" id="PTHR42738">
    <property type="entry name" value="HYDROXYMETHYLGLUTARYL-COA LYASE"/>
    <property type="match status" value="1"/>
</dbReference>
<evidence type="ECO:0000259" key="4">
    <source>
        <dbReference type="PROSITE" id="PS50991"/>
    </source>
</evidence>
<evidence type="ECO:0000256" key="3">
    <source>
        <dbReference type="ARBA" id="ARBA00023239"/>
    </source>
</evidence>
<dbReference type="Pfam" id="PF00682">
    <property type="entry name" value="HMGL-like"/>
    <property type="match status" value="1"/>
</dbReference>
<comment type="similarity">
    <text evidence="1">Belongs to the HMG-CoA lyase family.</text>
</comment>
<evidence type="ECO:0000256" key="1">
    <source>
        <dbReference type="ARBA" id="ARBA00009405"/>
    </source>
</evidence>
<dbReference type="Proteomes" id="UP001213664">
    <property type="component" value="Chromosome"/>
</dbReference>
<accession>A0AAJ5X6T1</accession>
<dbReference type="AlphaFoldDB" id="A0AAJ5X6T1"/>
<evidence type="ECO:0000313" key="6">
    <source>
        <dbReference type="Proteomes" id="UP001213664"/>
    </source>
</evidence>
<protein>
    <submittedName>
        <fullName evidence="5">Hydroxymethylglutaryl-CoA lyase</fullName>
    </submittedName>
</protein>
<dbReference type="PANTHER" id="PTHR42738:SF7">
    <property type="entry name" value="HYDROXYMETHYLGLUTARYL-COA LYASE"/>
    <property type="match status" value="1"/>
</dbReference>
<proteinExistence type="inferred from homology"/>
<keyword evidence="2" id="KW-0479">Metal-binding</keyword>
<dbReference type="GO" id="GO:0006552">
    <property type="term" value="P:L-leucine catabolic process"/>
    <property type="evidence" value="ECO:0007669"/>
    <property type="project" value="TreeGrafter"/>
</dbReference>
<dbReference type="InterPro" id="IPR043594">
    <property type="entry name" value="HMGL"/>
</dbReference>
<evidence type="ECO:0000313" key="5">
    <source>
        <dbReference type="EMBL" id="WEK41490.1"/>
    </source>
</evidence>
<dbReference type="InterPro" id="IPR000891">
    <property type="entry name" value="PYR_CT"/>
</dbReference>
<dbReference type="GO" id="GO:0046951">
    <property type="term" value="P:ketone body biosynthetic process"/>
    <property type="evidence" value="ECO:0007669"/>
    <property type="project" value="TreeGrafter"/>
</dbReference>
<dbReference type="EMBL" id="CP119326">
    <property type="protein sequence ID" value="WEK41490.1"/>
    <property type="molecule type" value="Genomic_DNA"/>
</dbReference>
<dbReference type="CDD" id="cd07938">
    <property type="entry name" value="DRE_TIM_HMGL"/>
    <property type="match status" value="1"/>
</dbReference>
<dbReference type="NCBIfam" id="NF004283">
    <property type="entry name" value="PRK05692.1"/>
    <property type="match status" value="1"/>
</dbReference>
<dbReference type="GO" id="GO:0046872">
    <property type="term" value="F:metal ion binding"/>
    <property type="evidence" value="ECO:0007669"/>
    <property type="project" value="UniProtKB-KW"/>
</dbReference>
<dbReference type="Gene3D" id="3.20.20.70">
    <property type="entry name" value="Aldolase class I"/>
    <property type="match status" value="1"/>
</dbReference>
<gene>
    <name evidence="5" type="ORF">P0Y50_07770</name>
</gene>
<sequence>MTLVEVGPRDGFQAVDPFIPTDRKIALIKALYAAGMRRIEVGSFVSATALPQMADAEAVWSAACDLPGLDPQVLAPTLRQVERAMAAGVDHVGFVLSVSEWHNLNNVRRMPLESVAEFARIVDVVRAGVRLRVNVATAFDCPETGLVEEDATLALLDALVGLRPDAEFTLCDTTGRARPDHVRRLFSRAQERFPQAASWTFHGHDTYGVGVANVLAAYEAGVRTFDASIAGLGGCPFAPGATGNVATEDVVWTFEGMGRRTGVDFDRLLPVAAEIVALPGAETGGRVRTAISRRDACRAA</sequence>